<evidence type="ECO:0000313" key="1">
    <source>
        <dbReference type="EMBL" id="VDN14780.1"/>
    </source>
</evidence>
<dbReference type="Gene3D" id="1.20.1280.170">
    <property type="entry name" value="Exocyst complex component Exo70"/>
    <property type="match status" value="1"/>
</dbReference>
<dbReference type="InterPro" id="IPR016159">
    <property type="entry name" value="Cullin_repeat-like_dom_sf"/>
</dbReference>
<name>A0A3P7LNB1_DIBLA</name>
<sequence>MDRIRDSLAYFGQHNTEHVEYSRLSALFNNGLKSLQKLFDETLQNSFAPISPERLYKLVEKEDTISIAEQQPSEAAGPELEQVSPEVAQRLQQISAWLRKLDSANATAQRFQKADGANLPDSLSRYCDFRKDLMRLSLVRAAELEHSTGVWILCLLAENGRCSTVQSNC</sequence>
<dbReference type="Proteomes" id="UP000281553">
    <property type="component" value="Unassembled WGS sequence"/>
</dbReference>
<reference evidence="1 2" key="1">
    <citation type="submission" date="2018-11" db="EMBL/GenBank/DDBJ databases">
        <authorList>
            <consortium name="Pathogen Informatics"/>
        </authorList>
    </citation>
    <scope>NUCLEOTIDE SEQUENCE [LARGE SCALE GENOMIC DNA]</scope>
</reference>
<accession>A0A3P7LNB1</accession>
<gene>
    <name evidence="1" type="ORF">DILT_LOCUS10611</name>
</gene>
<dbReference type="SUPFAM" id="SSF74788">
    <property type="entry name" value="Cullin repeat-like"/>
    <property type="match status" value="1"/>
</dbReference>
<dbReference type="AlphaFoldDB" id="A0A3P7LNB1"/>
<dbReference type="EMBL" id="UYRU01060367">
    <property type="protein sequence ID" value="VDN14780.1"/>
    <property type="molecule type" value="Genomic_DNA"/>
</dbReference>
<evidence type="ECO:0000313" key="2">
    <source>
        <dbReference type="Proteomes" id="UP000281553"/>
    </source>
</evidence>
<proteinExistence type="predicted"/>
<organism evidence="1 2">
    <name type="scientific">Dibothriocephalus latus</name>
    <name type="common">Fish tapeworm</name>
    <name type="synonym">Diphyllobothrium latum</name>
    <dbReference type="NCBI Taxonomy" id="60516"/>
    <lineage>
        <taxon>Eukaryota</taxon>
        <taxon>Metazoa</taxon>
        <taxon>Spiralia</taxon>
        <taxon>Lophotrochozoa</taxon>
        <taxon>Platyhelminthes</taxon>
        <taxon>Cestoda</taxon>
        <taxon>Eucestoda</taxon>
        <taxon>Diphyllobothriidea</taxon>
        <taxon>Diphyllobothriidae</taxon>
        <taxon>Dibothriocephalus</taxon>
    </lineage>
</organism>
<keyword evidence="2" id="KW-1185">Reference proteome</keyword>
<protein>
    <submittedName>
        <fullName evidence="1">Uncharacterized protein</fullName>
    </submittedName>
</protein>